<feature type="region of interest" description="Disordered" evidence="7">
    <location>
        <begin position="82"/>
        <end position="113"/>
    </location>
</feature>
<dbReference type="EnsemblPlants" id="Kaladp0060s0270.1.v1.1">
    <property type="protein sequence ID" value="Kaladp0060s0270.1.v1.1"/>
    <property type="gene ID" value="Kaladp0060s0270.v1.1"/>
</dbReference>
<evidence type="ECO:0000256" key="6">
    <source>
        <dbReference type="RuleBase" id="RU003796"/>
    </source>
</evidence>
<feature type="domain" description="E2F/DP family winged-helix DNA-binding" evidence="8">
    <location>
        <begin position="130"/>
        <end position="195"/>
    </location>
</feature>
<dbReference type="GO" id="GO:0005737">
    <property type="term" value="C:cytoplasm"/>
    <property type="evidence" value="ECO:0007669"/>
    <property type="project" value="EnsemblPlants"/>
</dbReference>
<sequence length="442" mass="48620">MLESAPSSQRPNRQQILSSAKPPSGDSYYTFSSVSCKSRRLADRGEDGVVVRSLLYREKDTKESEAQISRVAVGGSLKTSRSSASMLKSGKGDKASKTRVVKSGGPGPRTPASDVGLPLVNNLSAANSCRYDSSLGLLTKKFISLIKQEKDGIVDLNKAADTLEVQKRRIYDITNVLEGIGLIEKMLKNQIRWKGIDVSKPGVCNESVGSIQGDIETLSSEEHKLDEKISEMQGKLTDLFEDENNKKWLFLRDEEIMTLPCFQNETLIAVKAPHGATVEVPDPDEDGDHSEKRYRILFRSIMGPIDVYLVSQFEEKVEEVYGNGETSSIQTASKIDTPPRNTIADERIPDDQQIYSDLNTLPDVGGIKKIVPSEVDNDADYWLLSEADVSITDMWSTEDCTGLNGSGFDTWRPDLASSEQPLPPTGTTPKAKRALFASNSDM</sequence>
<evidence type="ECO:0000313" key="9">
    <source>
        <dbReference type="EnsemblPlants" id="Kaladp0060s0270.1.v1.1"/>
    </source>
</evidence>
<dbReference type="InterPro" id="IPR036390">
    <property type="entry name" value="WH_DNA-bd_sf"/>
</dbReference>
<name>A0A7N0UDX9_KALFE</name>
<keyword evidence="5" id="KW-0131">Cell cycle</keyword>
<dbReference type="InterPro" id="IPR037241">
    <property type="entry name" value="E2F-DP_heterodim"/>
</dbReference>
<dbReference type="Gene3D" id="6.10.250.540">
    <property type="match status" value="1"/>
</dbReference>
<feature type="compositionally biased region" description="Polar residues" evidence="7">
    <location>
        <begin position="1"/>
        <end position="18"/>
    </location>
</feature>
<dbReference type="SUPFAM" id="SSF46785">
    <property type="entry name" value="Winged helix' DNA-binding domain"/>
    <property type="match status" value="1"/>
</dbReference>
<evidence type="ECO:0000313" key="10">
    <source>
        <dbReference type="Proteomes" id="UP000594263"/>
    </source>
</evidence>
<accession>A0A7N0UDX9</accession>
<keyword evidence="4 6" id="KW-0804">Transcription</keyword>
<dbReference type="GO" id="GO:0051302">
    <property type="term" value="P:regulation of cell division"/>
    <property type="evidence" value="ECO:0007669"/>
    <property type="project" value="EnsemblPlants"/>
</dbReference>
<dbReference type="Gene3D" id="1.10.10.10">
    <property type="entry name" value="Winged helix-like DNA-binding domain superfamily/Winged helix DNA-binding domain"/>
    <property type="match status" value="1"/>
</dbReference>
<evidence type="ECO:0000256" key="2">
    <source>
        <dbReference type="ARBA" id="ARBA00023015"/>
    </source>
</evidence>
<dbReference type="GO" id="GO:0045893">
    <property type="term" value="P:positive regulation of DNA-templated transcription"/>
    <property type="evidence" value="ECO:0007669"/>
    <property type="project" value="EnsemblPlants"/>
</dbReference>
<dbReference type="InterPro" id="IPR015633">
    <property type="entry name" value="E2F"/>
</dbReference>
<dbReference type="SUPFAM" id="SSF144074">
    <property type="entry name" value="E2F-DP heterodimerization region"/>
    <property type="match status" value="1"/>
</dbReference>
<dbReference type="Pfam" id="PF16421">
    <property type="entry name" value="E2F_CC-MB"/>
    <property type="match status" value="1"/>
</dbReference>
<feature type="region of interest" description="Disordered" evidence="7">
    <location>
        <begin position="1"/>
        <end position="29"/>
    </location>
</feature>
<dbReference type="GO" id="GO:0000981">
    <property type="term" value="F:DNA-binding transcription factor activity, RNA polymerase II-specific"/>
    <property type="evidence" value="ECO:0007669"/>
    <property type="project" value="TreeGrafter"/>
</dbReference>
<dbReference type="InterPro" id="IPR003316">
    <property type="entry name" value="E2F_WHTH_DNA-bd_dom"/>
</dbReference>
<comment type="subcellular location">
    <subcellularLocation>
        <location evidence="6">Nucleus</location>
    </subcellularLocation>
</comment>
<dbReference type="AlphaFoldDB" id="A0A7N0UDX9"/>
<dbReference type="GO" id="GO:0046983">
    <property type="term" value="F:protein dimerization activity"/>
    <property type="evidence" value="ECO:0007669"/>
    <property type="project" value="InterPro"/>
</dbReference>
<dbReference type="PANTHER" id="PTHR12081">
    <property type="entry name" value="TRANSCRIPTION FACTOR E2F"/>
    <property type="match status" value="1"/>
</dbReference>
<dbReference type="OMA" id="RYRILFR"/>
<dbReference type="FunFam" id="1.10.10.10:FF:000008">
    <property type="entry name" value="E2F transcription factor 1"/>
    <property type="match status" value="1"/>
</dbReference>
<dbReference type="GO" id="GO:0009733">
    <property type="term" value="P:response to auxin"/>
    <property type="evidence" value="ECO:0007669"/>
    <property type="project" value="EnsemblPlants"/>
</dbReference>
<dbReference type="CDD" id="cd14660">
    <property type="entry name" value="E2F_DD"/>
    <property type="match status" value="1"/>
</dbReference>
<dbReference type="GO" id="GO:0010090">
    <property type="term" value="P:trichome morphogenesis"/>
    <property type="evidence" value="ECO:0007669"/>
    <property type="project" value="EnsemblPlants"/>
</dbReference>
<evidence type="ECO:0000256" key="1">
    <source>
        <dbReference type="ARBA" id="ARBA00010940"/>
    </source>
</evidence>
<dbReference type="GO" id="GO:0008284">
    <property type="term" value="P:positive regulation of cell population proliferation"/>
    <property type="evidence" value="ECO:0007669"/>
    <property type="project" value="EnsemblPlants"/>
</dbReference>
<dbReference type="Gramene" id="Kaladp0060s0270.1.v1.1">
    <property type="protein sequence ID" value="Kaladp0060s0270.1.v1.1"/>
    <property type="gene ID" value="Kaladp0060s0270.v1.1"/>
</dbReference>
<proteinExistence type="inferred from homology"/>
<evidence type="ECO:0000259" key="8">
    <source>
        <dbReference type="SMART" id="SM01372"/>
    </source>
</evidence>
<dbReference type="InterPro" id="IPR032198">
    <property type="entry name" value="E2F_CC-MB"/>
</dbReference>
<dbReference type="InterPro" id="IPR036388">
    <property type="entry name" value="WH-like_DNA-bd_sf"/>
</dbReference>
<keyword evidence="2 6" id="KW-0805">Transcription regulation</keyword>
<reference evidence="9" key="1">
    <citation type="submission" date="2021-01" db="UniProtKB">
        <authorList>
            <consortium name="EnsemblPlants"/>
        </authorList>
    </citation>
    <scope>IDENTIFICATION</scope>
</reference>
<dbReference type="GO" id="GO:0090575">
    <property type="term" value="C:RNA polymerase II transcription regulator complex"/>
    <property type="evidence" value="ECO:0007669"/>
    <property type="project" value="TreeGrafter"/>
</dbReference>
<organism evidence="9 10">
    <name type="scientific">Kalanchoe fedtschenkoi</name>
    <name type="common">Lavender scallops</name>
    <name type="synonym">South American air plant</name>
    <dbReference type="NCBI Taxonomy" id="63787"/>
    <lineage>
        <taxon>Eukaryota</taxon>
        <taxon>Viridiplantae</taxon>
        <taxon>Streptophyta</taxon>
        <taxon>Embryophyta</taxon>
        <taxon>Tracheophyta</taxon>
        <taxon>Spermatophyta</taxon>
        <taxon>Magnoliopsida</taxon>
        <taxon>eudicotyledons</taxon>
        <taxon>Gunneridae</taxon>
        <taxon>Pentapetalae</taxon>
        <taxon>Saxifragales</taxon>
        <taxon>Crassulaceae</taxon>
        <taxon>Kalanchoe</taxon>
    </lineage>
</organism>
<comment type="similarity">
    <text evidence="1 6">Belongs to the E2F/DP family.</text>
</comment>
<dbReference type="Proteomes" id="UP000594263">
    <property type="component" value="Unplaced"/>
</dbReference>
<dbReference type="PANTHER" id="PTHR12081:SF109">
    <property type="entry name" value="TRANSCRIPTION FACTOR E2FB"/>
    <property type="match status" value="1"/>
</dbReference>
<dbReference type="GO" id="GO:0070176">
    <property type="term" value="C:DRM complex"/>
    <property type="evidence" value="ECO:0007669"/>
    <property type="project" value="EnsemblPlants"/>
</dbReference>
<protein>
    <recommendedName>
        <fullName evidence="8">E2F/DP family winged-helix DNA-binding domain-containing protein</fullName>
    </recommendedName>
</protein>
<evidence type="ECO:0000256" key="4">
    <source>
        <dbReference type="ARBA" id="ARBA00023163"/>
    </source>
</evidence>
<evidence type="ECO:0000256" key="5">
    <source>
        <dbReference type="ARBA" id="ARBA00023306"/>
    </source>
</evidence>
<dbReference type="GO" id="GO:0000978">
    <property type="term" value="F:RNA polymerase II cis-regulatory region sequence-specific DNA binding"/>
    <property type="evidence" value="ECO:0007669"/>
    <property type="project" value="InterPro"/>
</dbReference>
<dbReference type="SMART" id="SM01372">
    <property type="entry name" value="E2F_TDP"/>
    <property type="match status" value="1"/>
</dbReference>
<keyword evidence="3 6" id="KW-0238">DNA-binding</keyword>
<keyword evidence="10" id="KW-1185">Reference proteome</keyword>
<evidence type="ECO:0000256" key="7">
    <source>
        <dbReference type="SAM" id="MobiDB-lite"/>
    </source>
</evidence>
<evidence type="ECO:0000256" key="3">
    <source>
        <dbReference type="ARBA" id="ARBA00023125"/>
    </source>
</evidence>
<feature type="region of interest" description="Disordered" evidence="7">
    <location>
        <begin position="414"/>
        <end position="442"/>
    </location>
</feature>
<dbReference type="Pfam" id="PF02319">
    <property type="entry name" value="WHD_E2F_TDP"/>
    <property type="match status" value="1"/>
</dbReference>
<keyword evidence="6" id="KW-0539">Nucleus</keyword>
<dbReference type="GO" id="GO:0051446">
    <property type="term" value="P:positive regulation of meiotic cell cycle"/>
    <property type="evidence" value="ECO:0007669"/>
    <property type="project" value="EnsemblPlants"/>
</dbReference>